<feature type="compositionally biased region" description="Polar residues" evidence="1">
    <location>
        <begin position="71"/>
        <end position="92"/>
    </location>
</feature>
<accession>A0A2V0PHM0</accession>
<feature type="compositionally biased region" description="Low complexity" evidence="1">
    <location>
        <begin position="224"/>
        <end position="256"/>
    </location>
</feature>
<feature type="region of interest" description="Disordered" evidence="1">
    <location>
        <begin position="1"/>
        <end position="102"/>
    </location>
</feature>
<feature type="region of interest" description="Disordered" evidence="1">
    <location>
        <begin position="570"/>
        <end position="594"/>
    </location>
</feature>
<sequence length="594" mass="59463">MARRGAGLACFGSRPEKKALRMEELNESAPLPATPTNSSSEATTSSSTTGSAVENIPPPDLGDKRTRGQRRQSAVATSKGTPMAPTPQSTWRTDGAGSDMFAASPAPAIHGIFATLRPGAVGGRGIEDDVPGEDSLLDFPPASAEAGSGATAGASEVAPLALPVQGDRSPPPEGSPPSPAPELHIATGHGEPAAEDALSEPPLALLLASPGDLSIGLDSPAAEGGPDSSAPAALAAAPEAADGGPGVVADAPASAQPAPPPQQSPTPELQPHSLQADASISRNAAAACWLGSGAHASLPGTPAAGLLAPFPPDGLMKDADAFLEALSKPGTAGACGLLTDGASEDAALLALVLQVRDGTTIFAPPGVSDGRTRAAGRTCYSYSHAAAVRFTFASTAAACPVLEAKTALQPDNVAAALRSAGLLPVVMEAQPFRLEVAPSAVVLTLAEEASTLLQQLGGCVLMARSSKVGLGIKEADARKAAQLQARVAVRLQVLGGVVVLCTLAGKAREAVGLPARPKEAAVRAVAALIPRDADASQWVAALLPGGVALPMPAQLHDALFVLLQQHAQEHQQPTAAPTGATGLGLEHWGLGDRE</sequence>
<gene>
    <name evidence="2" type="ORF">Rsub_11513</name>
</gene>
<feature type="compositionally biased region" description="Low complexity" evidence="1">
    <location>
        <begin position="142"/>
        <end position="158"/>
    </location>
</feature>
<feature type="compositionally biased region" description="Low complexity" evidence="1">
    <location>
        <begin position="34"/>
        <end position="52"/>
    </location>
</feature>
<comment type="caution">
    <text evidence="2">The sequence shown here is derived from an EMBL/GenBank/DDBJ whole genome shotgun (WGS) entry which is preliminary data.</text>
</comment>
<feature type="compositionally biased region" description="Pro residues" evidence="1">
    <location>
        <begin position="169"/>
        <end position="180"/>
    </location>
</feature>
<evidence type="ECO:0000313" key="3">
    <source>
        <dbReference type="Proteomes" id="UP000247498"/>
    </source>
</evidence>
<feature type="region of interest" description="Disordered" evidence="1">
    <location>
        <begin position="120"/>
        <end position="187"/>
    </location>
</feature>
<reference evidence="2 3" key="1">
    <citation type="journal article" date="2018" name="Sci. Rep.">
        <title>Raphidocelis subcapitata (=Pseudokirchneriella subcapitata) provides an insight into genome evolution and environmental adaptations in the Sphaeropleales.</title>
        <authorList>
            <person name="Suzuki S."/>
            <person name="Yamaguchi H."/>
            <person name="Nakajima N."/>
            <person name="Kawachi M."/>
        </authorList>
    </citation>
    <scope>NUCLEOTIDE SEQUENCE [LARGE SCALE GENOMIC DNA]</scope>
    <source>
        <strain evidence="2 3">NIES-35</strain>
    </source>
</reference>
<evidence type="ECO:0000256" key="1">
    <source>
        <dbReference type="SAM" id="MobiDB-lite"/>
    </source>
</evidence>
<dbReference type="Proteomes" id="UP000247498">
    <property type="component" value="Unassembled WGS sequence"/>
</dbReference>
<protein>
    <submittedName>
        <fullName evidence="2">Uncharacterized protein</fullName>
    </submittedName>
</protein>
<name>A0A2V0PHM0_9CHLO</name>
<keyword evidence="3" id="KW-1185">Reference proteome</keyword>
<feature type="region of interest" description="Disordered" evidence="1">
    <location>
        <begin position="217"/>
        <end position="273"/>
    </location>
</feature>
<feature type="compositionally biased region" description="Basic and acidic residues" evidence="1">
    <location>
        <begin position="14"/>
        <end position="24"/>
    </location>
</feature>
<dbReference type="InParanoid" id="A0A2V0PHM0"/>
<proteinExistence type="predicted"/>
<dbReference type="AlphaFoldDB" id="A0A2V0PHM0"/>
<dbReference type="EMBL" id="BDRX01000127">
    <property type="protein sequence ID" value="GBF98522.1"/>
    <property type="molecule type" value="Genomic_DNA"/>
</dbReference>
<organism evidence="2 3">
    <name type="scientific">Raphidocelis subcapitata</name>
    <dbReference type="NCBI Taxonomy" id="307507"/>
    <lineage>
        <taxon>Eukaryota</taxon>
        <taxon>Viridiplantae</taxon>
        <taxon>Chlorophyta</taxon>
        <taxon>core chlorophytes</taxon>
        <taxon>Chlorophyceae</taxon>
        <taxon>CS clade</taxon>
        <taxon>Sphaeropleales</taxon>
        <taxon>Selenastraceae</taxon>
        <taxon>Raphidocelis</taxon>
    </lineage>
</organism>
<evidence type="ECO:0000313" key="2">
    <source>
        <dbReference type="EMBL" id="GBF98522.1"/>
    </source>
</evidence>